<name>A0A0S7Y261_UNCSA</name>
<dbReference type="Gene3D" id="3.40.50.720">
    <property type="entry name" value="NAD(P)-binding Rossmann-like Domain"/>
    <property type="match status" value="1"/>
</dbReference>
<dbReference type="Pfam" id="PF01370">
    <property type="entry name" value="Epimerase"/>
    <property type="match status" value="1"/>
</dbReference>
<evidence type="ECO:0000313" key="3">
    <source>
        <dbReference type="Proteomes" id="UP000051861"/>
    </source>
</evidence>
<reference evidence="2 3" key="1">
    <citation type="journal article" date="2015" name="Microbiome">
        <title>Genomic resolution of linkages in carbon, nitrogen, and sulfur cycling among widespread estuary sediment bacteria.</title>
        <authorList>
            <person name="Baker B.J."/>
            <person name="Lazar C.S."/>
            <person name="Teske A.P."/>
            <person name="Dick G.J."/>
        </authorList>
    </citation>
    <scope>NUCLEOTIDE SEQUENCE [LARGE SCALE GENOMIC DNA]</scope>
    <source>
        <strain evidence="2">DG_54_3</strain>
    </source>
</reference>
<evidence type="ECO:0000259" key="1">
    <source>
        <dbReference type="Pfam" id="PF01370"/>
    </source>
</evidence>
<sequence>MRAFVTGASGFIGTHLVQELLRQTWEVSALLHHRSIAEQERIRIFRGDIRDSDTLKDALKGTDVLFHLAAALGASLIHKREFFEINAEGTENVFKAAQQAGVKRIIHFSSAGVLGSVKENQPAGEDYPLFPRDVYDQTKLEGERIALRHAKEGRNVVVVRPGWVYGPGDRRTFKLIKAIAKKRFILVTKGKVRQTPVHIDDLIRGVLLCTEKANAGAVFHLAGEEVLSVKEIVETIGEVTGTKIFCFPLPLFSVKVAAWKIEKVFSLFGKEAPLTRGKLAFFVHPKPLSIRKAKQDLGYSPQIDFKKGMEATVAWCRTHEWLL</sequence>
<dbReference type="SUPFAM" id="SSF51735">
    <property type="entry name" value="NAD(P)-binding Rossmann-fold domains"/>
    <property type="match status" value="1"/>
</dbReference>
<dbReference type="Proteomes" id="UP000051861">
    <property type="component" value="Unassembled WGS sequence"/>
</dbReference>
<dbReference type="GO" id="GO:0005737">
    <property type="term" value="C:cytoplasm"/>
    <property type="evidence" value="ECO:0007669"/>
    <property type="project" value="TreeGrafter"/>
</dbReference>
<dbReference type="InterPro" id="IPR051783">
    <property type="entry name" value="NAD(P)-dependent_oxidoreduct"/>
</dbReference>
<dbReference type="EMBL" id="LIZX01000038">
    <property type="protein sequence ID" value="KPJ68850.1"/>
    <property type="molecule type" value="Genomic_DNA"/>
</dbReference>
<dbReference type="PANTHER" id="PTHR48079">
    <property type="entry name" value="PROTEIN YEEZ"/>
    <property type="match status" value="1"/>
</dbReference>
<protein>
    <recommendedName>
        <fullName evidence="1">NAD-dependent epimerase/dehydratase domain-containing protein</fullName>
    </recommendedName>
</protein>
<dbReference type="GO" id="GO:0004029">
    <property type="term" value="F:aldehyde dehydrogenase (NAD+) activity"/>
    <property type="evidence" value="ECO:0007669"/>
    <property type="project" value="TreeGrafter"/>
</dbReference>
<gene>
    <name evidence="2" type="ORF">AMJ44_05295</name>
</gene>
<organism evidence="2 3">
    <name type="scientific">candidate division WOR-1 bacterium DG_54_3</name>
    <dbReference type="NCBI Taxonomy" id="1703775"/>
    <lineage>
        <taxon>Bacteria</taxon>
        <taxon>Bacillati</taxon>
        <taxon>Saganbacteria</taxon>
    </lineage>
</organism>
<dbReference type="PANTHER" id="PTHR48079:SF6">
    <property type="entry name" value="NAD(P)-BINDING DOMAIN-CONTAINING PROTEIN-RELATED"/>
    <property type="match status" value="1"/>
</dbReference>
<feature type="domain" description="NAD-dependent epimerase/dehydratase" evidence="1">
    <location>
        <begin position="4"/>
        <end position="216"/>
    </location>
</feature>
<proteinExistence type="predicted"/>
<dbReference type="AlphaFoldDB" id="A0A0S7Y261"/>
<evidence type="ECO:0000313" key="2">
    <source>
        <dbReference type="EMBL" id="KPJ68850.1"/>
    </source>
</evidence>
<accession>A0A0S7Y261</accession>
<comment type="caution">
    <text evidence="2">The sequence shown here is derived from an EMBL/GenBank/DDBJ whole genome shotgun (WGS) entry which is preliminary data.</text>
</comment>
<dbReference type="InterPro" id="IPR036291">
    <property type="entry name" value="NAD(P)-bd_dom_sf"/>
</dbReference>
<dbReference type="InterPro" id="IPR001509">
    <property type="entry name" value="Epimerase_deHydtase"/>
</dbReference>